<protein>
    <submittedName>
        <fullName evidence="8">31755_t:CDS:1</fullName>
    </submittedName>
</protein>
<organism evidence="8 9">
    <name type="scientific">Gigaspora margarita</name>
    <dbReference type="NCBI Taxonomy" id="4874"/>
    <lineage>
        <taxon>Eukaryota</taxon>
        <taxon>Fungi</taxon>
        <taxon>Fungi incertae sedis</taxon>
        <taxon>Mucoromycota</taxon>
        <taxon>Glomeromycotina</taxon>
        <taxon>Glomeromycetes</taxon>
        <taxon>Diversisporales</taxon>
        <taxon>Gigasporaceae</taxon>
        <taxon>Gigaspora</taxon>
    </lineage>
</organism>
<keyword evidence="1" id="KW-0808">Transferase</keyword>
<dbReference type="InterPro" id="IPR041373">
    <property type="entry name" value="RT_RNaseH"/>
</dbReference>
<reference evidence="8 9" key="1">
    <citation type="submission" date="2021-06" db="EMBL/GenBank/DDBJ databases">
        <authorList>
            <person name="Kallberg Y."/>
            <person name="Tangrot J."/>
            <person name="Rosling A."/>
        </authorList>
    </citation>
    <scope>NUCLEOTIDE SEQUENCE [LARGE SCALE GENOMIC DNA]</scope>
    <source>
        <strain evidence="8 9">120-4 pot B 10/14</strain>
    </source>
</reference>
<dbReference type="Pfam" id="PF17917">
    <property type="entry name" value="RT_RNaseH"/>
    <property type="match status" value="1"/>
</dbReference>
<sequence>DEKADLRPIMFDSRKLNKHKINYIVMEKECLALEWLFNKAVLKECLMRWVLALQAFEFKLVIKTEEGMEMLIVCRDIQKTEYKKDLRMKYS</sequence>
<keyword evidence="5" id="KW-0378">Hydrolase</keyword>
<evidence type="ECO:0000256" key="5">
    <source>
        <dbReference type="ARBA" id="ARBA00022801"/>
    </source>
</evidence>
<proteinExistence type="predicted"/>
<dbReference type="EMBL" id="CAJVQB010034159">
    <property type="protein sequence ID" value="CAG8820789.1"/>
    <property type="molecule type" value="Genomic_DNA"/>
</dbReference>
<evidence type="ECO:0000313" key="9">
    <source>
        <dbReference type="Proteomes" id="UP000789901"/>
    </source>
</evidence>
<feature type="non-terminal residue" evidence="8">
    <location>
        <position position="1"/>
    </location>
</feature>
<keyword evidence="9" id="KW-1185">Reference proteome</keyword>
<dbReference type="SUPFAM" id="SSF56672">
    <property type="entry name" value="DNA/RNA polymerases"/>
    <property type="match status" value="1"/>
</dbReference>
<name>A0ABN7W8G2_GIGMA</name>
<keyword evidence="2" id="KW-0548">Nucleotidyltransferase</keyword>
<evidence type="ECO:0000256" key="4">
    <source>
        <dbReference type="ARBA" id="ARBA00022759"/>
    </source>
</evidence>
<dbReference type="InterPro" id="IPR043502">
    <property type="entry name" value="DNA/RNA_pol_sf"/>
</dbReference>
<keyword evidence="4" id="KW-0255">Endonuclease</keyword>
<feature type="domain" description="Reverse transcriptase RNase H-like" evidence="7">
    <location>
        <begin position="3"/>
        <end position="39"/>
    </location>
</feature>
<keyword evidence="6" id="KW-0695">RNA-directed DNA polymerase</keyword>
<evidence type="ECO:0000313" key="8">
    <source>
        <dbReference type="EMBL" id="CAG8820789.1"/>
    </source>
</evidence>
<evidence type="ECO:0000256" key="6">
    <source>
        <dbReference type="ARBA" id="ARBA00022918"/>
    </source>
</evidence>
<keyword evidence="3" id="KW-0540">Nuclease</keyword>
<dbReference type="Proteomes" id="UP000789901">
    <property type="component" value="Unassembled WGS sequence"/>
</dbReference>
<evidence type="ECO:0000256" key="3">
    <source>
        <dbReference type="ARBA" id="ARBA00022722"/>
    </source>
</evidence>
<gene>
    <name evidence="8" type="ORF">GMARGA_LOCUS27666</name>
</gene>
<accession>A0ABN7W8G2</accession>
<comment type="caution">
    <text evidence="8">The sequence shown here is derived from an EMBL/GenBank/DDBJ whole genome shotgun (WGS) entry which is preliminary data.</text>
</comment>
<evidence type="ECO:0000256" key="2">
    <source>
        <dbReference type="ARBA" id="ARBA00022695"/>
    </source>
</evidence>
<evidence type="ECO:0000256" key="1">
    <source>
        <dbReference type="ARBA" id="ARBA00022679"/>
    </source>
</evidence>
<evidence type="ECO:0000259" key="7">
    <source>
        <dbReference type="Pfam" id="PF17917"/>
    </source>
</evidence>